<evidence type="ECO:0000256" key="2">
    <source>
        <dbReference type="SAM" id="Phobius"/>
    </source>
</evidence>
<dbReference type="Gene3D" id="1.25.40.10">
    <property type="entry name" value="Tetratricopeptide repeat domain"/>
    <property type="match status" value="1"/>
</dbReference>
<evidence type="ECO:0000256" key="1">
    <source>
        <dbReference type="SAM" id="MobiDB-lite"/>
    </source>
</evidence>
<evidence type="ECO:0000313" key="4">
    <source>
        <dbReference type="EMBL" id="MBS1259307.1"/>
    </source>
</evidence>
<dbReference type="EMBL" id="JAANXD010000088">
    <property type="protein sequence ID" value="MBS1259307.1"/>
    <property type="molecule type" value="Genomic_DNA"/>
</dbReference>
<feature type="region of interest" description="Disordered" evidence="1">
    <location>
        <begin position="322"/>
        <end position="349"/>
    </location>
</feature>
<dbReference type="PANTHER" id="PTHR23150:SF19">
    <property type="entry name" value="FORMYLGLYCINE-GENERATING ENZYME"/>
    <property type="match status" value="1"/>
</dbReference>
<dbReference type="InterPro" id="IPR005532">
    <property type="entry name" value="SUMF_dom"/>
</dbReference>
<comment type="caution">
    <text evidence="4">The sequence shown here is derived from an EMBL/GenBank/DDBJ whole genome shotgun (WGS) entry which is preliminary data.</text>
</comment>
<keyword evidence="2" id="KW-0472">Membrane</keyword>
<keyword evidence="2" id="KW-1133">Transmembrane helix</keyword>
<dbReference type="Pfam" id="PF03781">
    <property type="entry name" value="FGE-sulfatase"/>
    <property type="match status" value="1"/>
</dbReference>
<sequence length="377" mass="42450">MHTFQIRYFRQAVISSIFSVALIMAVHTAVMPVVSAQEKELPSEIQVDILISAAKKDILAGRWKDAVQVLEQALKLGVKLPGEYHFHYGKALFKTGNYDDSLSSLTSYLTLVGKVGEYYDEAVTLVVDAKNELEEAKLRSSVSKHQRTEAADETEDDMVYIKGGCFDMGDIFGDGSSDENPVHTVCVSDFYLGKTEVTQKQWTDIMGHNPSKFKCGDCPVERVSWNNVQDFIKKLNKATGLNYRLPTEAEWEYAARSGGEKEKWAGADKESELDEYAWYRGNSKSITHTVAGKSPSKLGLYDMMGNVWEWCSDWYDRKYYKNSPAKNPEGPSDGTTRVLRGGGWKSKPEHLRTVDRNDFVPTSKKFANIGFRLARDP</sequence>
<dbReference type="SUPFAM" id="SSF48452">
    <property type="entry name" value="TPR-like"/>
    <property type="match status" value="1"/>
</dbReference>
<dbReference type="GO" id="GO:0120147">
    <property type="term" value="F:formylglycine-generating oxidase activity"/>
    <property type="evidence" value="ECO:0007669"/>
    <property type="project" value="TreeGrafter"/>
</dbReference>
<dbReference type="SUPFAM" id="SSF56436">
    <property type="entry name" value="C-type lectin-like"/>
    <property type="match status" value="1"/>
</dbReference>
<evidence type="ECO:0000313" key="5">
    <source>
        <dbReference type="Proteomes" id="UP000722750"/>
    </source>
</evidence>
<dbReference type="InterPro" id="IPR042095">
    <property type="entry name" value="SUMF_sf"/>
</dbReference>
<evidence type="ECO:0000259" key="3">
    <source>
        <dbReference type="Pfam" id="PF03781"/>
    </source>
</evidence>
<dbReference type="InterPro" id="IPR016187">
    <property type="entry name" value="CTDL_fold"/>
</dbReference>
<name>A0A942A6W5_9BACT</name>
<accession>A0A942A6W5</accession>
<dbReference type="InterPro" id="IPR051043">
    <property type="entry name" value="Sulfatase_Mod_Factor_Kinase"/>
</dbReference>
<reference evidence="4" key="1">
    <citation type="journal article" date="2021" name="ISME J.">
        <title>Fine-scale metabolic discontinuity in a stratified prokaryote microbiome of a Red Sea deep halocline.</title>
        <authorList>
            <person name="Michoud G."/>
            <person name="Ngugi D.K."/>
            <person name="Barozzi A."/>
            <person name="Merlino G."/>
            <person name="Calleja M.L."/>
            <person name="Delgado-Huertas A."/>
            <person name="Moran X.A.G."/>
            <person name="Daffonchio D."/>
        </authorList>
    </citation>
    <scope>NUCLEOTIDE SEQUENCE</scope>
    <source>
        <strain evidence="4">SuakinDeep_MAG55_1</strain>
    </source>
</reference>
<keyword evidence="2" id="KW-0812">Transmembrane</keyword>
<dbReference type="AlphaFoldDB" id="A0A942A6W5"/>
<dbReference type="Gene3D" id="3.90.1580.10">
    <property type="entry name" value="paralog of FGE (formylglycine-generating enzyme)"/>
    <property type="match status" value="1"/>
</dbReference>
<dbReference type="Proteomes" id="UP000722750">
    <property type="component" value="Unassembled WGS sequence"/>
</dbReference>
<feature type="domain" description="Sulfatase-modifying factor enzyme-like" evidence="3">
    <location>
        <begin position="155"/>
        <end position="375"/>
    </location>
</feature>
<dbReference type="InterPro" id="IPR011990">
    <property type="entry name" value="TPR-like_helical_dom_sf"/>
</dbReference>
<gene>
    <name evidence="4" type="ORF">MAG551_02376</name>
</gene>
<organism evidence="4 5">
    <name type="scientific">Candidatus Scalindua arabica</name>
    <dbReference type="NCBI Taxonomy" id="1127984"/>
    <lineage>
        <taxon>Bacteria</taxon>
        <taxon>Pseudomonadati</taxon>
        <taxon>Planctomycetota</taxon>
        <taxon>Candidatus Brocadiia</taxon>
        <taxon>Candidatus Brocadiales</taxon>
        <taxon>Candidatus Scalinduaceae</taxon>
        <taxon>Candidatus Scalindua</taxon>
    </lineage>
</organism>
<proteinExistence type="predicted"/>
<protein>
    <submittedName>
        <fullName evidence="4">Hercynine oxygenase</fullName>
    </submittedName>
</protein>
<feature type="transmembrane region" description="Helical" evidence="2">
    <location>
        <begin position="12"/>
        <end position="34"/>
    </location>
</feature>
<dbReference type="PANTHER" id="PTHR23150">
    <property type="entry name" value="SULFATASE MODIFYING FACTOR 1, 2"/>
    <property type="match status" value="1"/>
</dbReference>